<dbReference type="Gene3D" id="3.30.70.100">
    <property type="match status" value="1"/>
</dbReference>
<organism evidence="2 3">
    <name type="scientific">Lichenifustis flavocetrariae</name>
    <dbReference type="NCBI Taxonomy" id="2949735"/>
    <lineage>
        <taxon>Bacteria</taxon>
        <taxon>Pseudomonadati</taxon>
        <taxon>Pseudomonadota</taxon>
        <taxon>Alphaproteobacteria</taxon>
        <taxon>Hyphomicrobiales</taxon>
        <taxon>Lichenihabitantaceae</taxon>
        <taxon>Lichenifustis</taxon>
    </lineage>
</organism>
<sequence length="95" mass="10852">MIATLTVNADHREAFMAGAREVIAATRQEAGCQHYDLSGSITDPLTFVFVERWDSREALDAHFQTKHLQHWRTLCEKYLTGRALEIIRPEHVDAS</sequence>
<keyword evidence="3" id="KW-1185">Reference proteome</keyword>
<dbReference type="InterPro" id="IPR007138">
    <property type="entry name" value="ABM_dom"/>
</dbReference>
<dbReference type="InterPro" id="IPR011008">
    <property type="entry name" value="Dimeric_a/b-barrel"/>
</dbReference>
<proteinExistence type="predicted"/>
<dbReference type="InterPro" id="IPR050744">
    <property type="entry name" value="AI-2_Isomerase_LsrG"/>
</dbReference>
<dbReference type="Proteomes" id="UP001165667">
    <property type="component" value="Unassembled WGS sequence"/>
</dbReference>
<dbReference type="AlphaFoldDB" id="A0AA41YT71"/>
<evidence type="ECO:0000259" key="1">
    <source>
        <dbReference type="PROSITE" id="PS51725"/>
    </source>
</evidence>
<dbReference type="SUPFAM" id="SSF54909">
    <property type="entry name" value="Dimeric alpha+beta barrel"/>
    <property type="match status" value="1"/>
</dbReference>
<evidence type="ECO:0000313" key="2">
    <source>
        <dbReference type="EMBL" id="MCW6507704.1"/>
    </source>
</evidence>
<keyword evidence="2" id="KW-0503">Monooxygenase</keyword>
<dbReference type="EMBL" id="JAMOIM010000003">
    <property type="protein sequence ID" value="MCW6507704.1"/>
    <property type="molecule type" value="Genomic_DNA"/>
</dbReference>
<accession>A0AA41YT71</accession>
<dbReference type="PROSITE" id="PS51725">
    <property type="entry name" value="ABM"/>
    <property type="match status" value="1"/>
</dbReference>
<dbReference type="GO" id="GO:0004497">
    <property type="term" value="F:monooxygenase activity"/>
    <property type="evidence" value="ECO:0007669"/>
    <property type="project" value="UniProtKB-KW"/>
</dbReference>
<comment type="caution">
    <text evidence="2">The sequence shown here is derived from an EMBL/GenBank/DDBJ whole genome shotgun (WGS) entry which is preliminary data.</text>
</comment>
<feature type="domain" description="ABM" evidence="1">
    <location>
        <begin position="1"/>
        <end position="87"/>
    </location>
</feature>
<dbReference type="Pfam" id="PF03992">
    <property type="entry name" value="ABM"/>
    <property type="match status" value="1"/>
</dbReference>
<dbReference type="PANTHER" id="PTHR33336">
    <property type="entry name" value="QUINOL MONOOXYGENASE YGIN-RELATED"/>
    <property type="match status" value="1"/>
</dbReference>
<protein>
    <submittedName>
        <fullName evidence="2">Antibiotic biosynthesis monooxygenase</fullName>
    </submittedName>
</protein>
<gene>
    <name evidence="2" type="ORF">M8523_06665</name>
</gene>
<dbReference type="PANTHER" id="PTHR33336:SF15">
    <property type="entry name" value="ABM DOMAIN-CONTAINING PROTEIN"/>
    <property type="match status" value="1"/>
</dbReference>
<evidence type="ECO:0000313" key="3">
    <source>
        <dbReference type="Proteomes" id="UP001165667"/>
    </source>
</evidence>
<reference evidence="2" key="1">
    <citation type="submission" date="2022-05" db="EMBL/GenBank/DDBJ databases">
        <authorList>
            <person name="Pankratov T."/>
        </authorList>
    </citation>
    <scope>NUCLEOTIDE SEQUENCE</scope>
    <source>
        <strain evidence="2">BP6-180914</strain>
    </source>
</reference>
<dbReference type="RefSeq" id="WP_282584065.1">
    <property type="nucleotide sequence ID" value="NZ_JAMOIM010000003.1"/>
</dbReference>
<name>A0AA41YT71_9HYPH</name>
<keyword evidence="2" id="KW-0560">Oxidoreductase</keyword>